<reference evidence="1 2" key="1">
    <citation type="submission" date="2019-06" db="EMBL/GenBank/DDBJ databases">
        <title>Draft genome sequence of Methanolobus vulcani B1d.</title>
        <authorList>
            <person name="Creighbaum A.J."/>
            <person name="Ticak T."/>
            <person name="Hariraju D."/>
            <person name="Arivett B.A."/>
            <person name="Ferguson D.J.Jr."/>
        </authorList>
    </citation>
    <scope>NUCLEOTIDE SEQUENCE [LARGE SCALE GENOMIC DNA]</scope>
    <source>
        <strain evidence="1 2">B1d</strain>
    </source>
</reference>
<evidence type="ECO:0000313" key="2">
    <source>
        <dbReference type="Proteomes" id="UP000319335"/>
    </source>
</evidence>
<keyword evidence="2" id="KW-1185">Reference proteome</keyword>
<sequence>MQTSTLGGEVSMTGTKTFFSFSDSSQDYLSSLRRICFTGVRGVGKSSVLKEINKEKLNLCFTSGSDILQDMMGETYSQFEFLPEYKKYAYRLKIRDSLHKMQEVNGKDLLVDSHLTVYNLKTGEIDGIFTHMDYGFYTDIILLDSYPERILDHRQRDSKKKRITDLDVIRKELDFERQKAAEISEKYGIRLHIIQMGEDTAEKMLDILHRCEV</sequence>
<dbReference type="Pfam" id="PF13207">
    <property type="entry name" value="AAA_17"/>
    <property type="match status" value="1"/>
</dbReference>
<comment type="caution">
    <text evidence="1">The sequence shown here is derived from an EMBL/GenBank/DDBJ whole genome shotgun (WGS) entry which is preliminary data.</text>
</comment>
<accession>A0A7Z8P1G0</accession>
<proteinExistence type="predicted"/>
<dbReference type="EMBL" id="VIAQ01000020">
    <property type="protein sequence ID" value="TQD23572.1"/>
    <property type="molecule type" value="Genomic_DNA"/>
</dbReference>
<dbReference type="SUPFAM" id="SSF52540">
    <property type="entry name" value="P-loop containing nucleoside triphosphate hydrolases"/>
    <property type="match status" value="1"/>
</dbReference>
<evidence type="ECO:0000313" key="1">
    <source>
        <dbReference type="EMBL" id="TQD23572.1"/>
    </source>
</evidence>
<dbReference type="InterPro" id="IPR027417">
    <property type="entry name" value="P-loop_NTPase"/>
</dbReference>
<dbReference type="Gene3D" id="3.40.50.300">
    <property type="entry name" value="P-loop containing nucleotide triphosphate hydrolases"/>
    <property type="match status" value="1"/>
</dbReference>
<dbReference type="Proteomes" id="UP000319335">
    <property type="component" value="Unassembled WGS sequence"/>
</dbReference>
<protein>
    <submittedName>
        <fullName evidence="1">AAA family ATPase</fullName>
    </submittedName>
</protein>
<dbReference type="AlphaFoldDB" id="A0A7Z8P1G0"/>
<gene>
    <name evidence="1" type="ORF">FKV42_13710</name>
</gene>
<name>A0A7Z8P1G0_9EURY</name>
<organism evidence="1 2">
    <name type="scientific">Methanolobus vulcani</name>
    <dbReference type="NCBI Taxonomy" id="38026"/>
    <lineage>
        <taxon>Archaea</taxon>
        <taxon>Methanobacteriati</taxon>
        <taxon>Methanobacteriota</taxon>
        <taxon>Stenosarchaea group</taxon>
        <taxon>Methanomicrobia</taxon>
        <taxon>Methanosarcinales</taxon>
        <taxon>Methanosarcinaceae</taxon>
        <taxon>Methanolobus</taxon>
    </lineage>
</organism>